<feature type="transmembrane region" description="Helical" evidence="9">
    <location>
        <begin position="131"/>
        <end position="151"/>
    </location>
</feature>
<dbReference type="Proteomes" id="UP000694546">
    <property type="component" value="Chromosome 16"/>
</dbReference>
<reference evidence="11" key="1">
    <citation type="submission" date="2025-08" db="UniProtKB">
        <authorList>
            <consortium name="Ensembl"/>
        </authorList>
    </citation>
    <scope>IDENTIFICATION</scope>
</reference>
<feature type="transmembrane region" description="Helical" evidence="9">
    <location>
        <begin position="182"/>
        <end position="200"/>
    </location>
</feature>
<proteinExistence type="predicted"/>
<keyword evidence="6" id="KW-1015">Disulfide bond</keyword>
<evidence type="ECO:0000256" key="4">
    <source>
        <dbReference type="ARBA" id="ARBA00022989"/>
    </source>
</evidence>
<feature type="domain" description="Ig-like" evidence="10">
    <location>
        <begin position="12"/>
        <end position="49"/>
    </location>
</feature>
<evidence type="ECO:0000259" key="10">
    <source>
        <dbReference type="PROSITE" id="PS50835"/>
    </source>
</evidence>
<protein>
    <recommendedName>
        <fullName evidence="10">Ig-like domain-containing protein</fullName>
    </recommendedName>
</protein>
<comment type="subcellular location">
    <subcellularLocation>
        <location evidence="1">Membrane</location>
        <topology evidence="1">Single-pass type I membrane protein</topology>
    </subcellularLocation>
</comment>
<dbReference type="InterPro" id="IPR000920">
    <property type="entry name" value="Myelin_P0-rel"/>
</dbReference>
<dbReference type="PANTHER" id="PTHR13869">
    <property type="entry name" value="MYELIN P0 RELATED"/>
    <property type="match status" value="1"/>
</dbReference>
<keyword evidence="8" id="KW-0393">Immunoglobulin domain</keyword>
<keyword evidence="4 9" id="KW-1133">Transmembrane helix</keyword>
<dbReference type="InterPro" id="IPR013106">
    <property type="entry name" value="Ig_V-set"/>
</dbReference>
<keyword evidence="7" id="KW-0325">Glycoprotein</keyword>
<keyword evidence="12" id="KW-1185">Reference proteome</keyword>
<organism evidence="11 12">
    <name type="scientific">Gadus morhua</name>
    <name type="common">Atlantic cod</name>
    <dbReference type="NCBI Taxonomy" id="8049"/>
    <lineage>
        <taxon>Eukaryota</taxon>
        <taxon>Metazoa</taxon>
        <taxon>Chordata</taxon>
        <taxon>Craniata</taxon>
        <taxon>Vertebrata</taxon>
        <taxon>Euteleostomi</taxon>
        <taxon>Actinopterygii</taxon>
        <taxon>Neopterygii</taxon>
        <taxon>Teleostei</taxon>
        <taxon>Neoteleostei</taxon>
        <taxon>Acanthomorphata</taxon>
        <taxon>Zeiogadaria</taxon>
        <taxon>Gadariae</taxon>
        <taxon>Gadiformes</taxon>
        <taxon>Gadoidei</taxon>
        <taxon>Gadidae</taxon>
        <taxon>Gadus</taxon>
    </lineage>
</organism>
<dbReference type="Ensembl" id="ENSGMOT00000072155.1">
    <property type="protein sequence ID" value="ENSGMOP00000058972.1"/>
    <property type="gene ID" value="ENSGMOG00000034270.1"/>
</dbReference>
<evidence type="ECO:0000256" key="8">
    <source>
        <dbReference type="ARBA" id="ARBA00023319"/>
    </source>
</evidence>
<evidence type="ECO:0000256" key="5">
    <source>
        <dbReference type="ARBA" id="ARBA00023136"/>
    </source>
</evidence>
<evidence type="ECO:0000256" key="3">
    <source>
        <dbReference type="ARBA" id="ARBA00022729"/>
    </source>
</evidence>
<dbReference type="InterPro" id="IPR013783">
    <property type="entry name" value="Ig-like_fold"/>
</dbReference>
<dbReference type="SUPFAM" id="SSF48726">
    <property type="entry name" value="Immunoglobulin"/>
    <property type="match status" value="1"/>
</dbReference>
<dbReference type="Pfam" id="PF07686">
    <property type="entry name" value="V-set"/>
    <property type="match status" value="1"/>
</dbReference>
<dbReference type="PANTHER" id="PTHR13869:SF20">
    <property type="entry name" value="MYELIN PROTEIN ZERO-LIKE PROTEIN 3"/>
    <property type="match status" value="1"/>
</dbReference>
<evidence type="ECO:0000256" key="7">
    <source>
        <dbReference type="ARBA" id="ARBA00023180"/>
    </source>
</evidence>
<dbReference type="Gene3D" id="2.60.40.10">
    <property type="entry name" value="Immunoglobulins"/>
    <property type="match status" value="1"/>
</dbReference>
<keyword evidence="5 9" id="KW-0472">Membrane</keyword>
<evidence type="ECO:0000313" key="12">
    <source>
        <dbReference type="Proteomes" id="UP000694546"/>
    </source>
</evidence>
<dbReference type="GeneTree" id="ENSGT01030000234556"/>
<name>A0A8C5CBL5_GADMO</name>
<evidence type="ECO:0000256" key="6">
    <source>
        <dbReference type="ARBA" id="ARBA00023157"/>
    </source>
</evidence>
<evidence type="ECO:0000256" key="2">
    <source>
        <dbReference type="ARBA" id="ARBA00022692"/>
    </source>
</evidence>
<evidence type="ECO:0000313" key="11">
    <source>
        <dbReference type="Ensembl" id="ENSGMOP00000058972.1"/>
    </source>
</evidence>
<dbReference type="PROSITE" id="PS50835">
    <property type="entry name" value="IG_LIKE"/>
    <property type="match status" value="1"/>
</dbReference>
<dbReference type="GO" id="GO:0005886">
    <property type="term" value="C:plasma membrane"/>
    <property type="evidence" value="ECO:0007669"/>
    <property type="project" value="TreeGrafter"/>
</dbReference>
<keyword evidence="3" id="KW-0732">Signal</keyword>
<dbReference type="InterPro" id="IPR036179">
    <property type="entry name" value="Ig-like_dom_sf"/>
</dbReference>
<sequence>MLVCFVASPVSPITVTSPPELHASRGESVLLVCTFSSTSRPTSRMSVDWSYRPPSGGAPQTFFHFSSKAFPPADGQFQGRVRWQGSPARGEGVRHAAQRPRWNPPDVHGSPTSHTVLTVTPKVASVRFSDVGVLLVFVLLPSALVTLGLIARMCCPQKEHSHHSKAYRSPIEVTEESVQINWPIPCLPLGFLFFFVILLSDVDRVVLMSR</sequence>
<evidence type="ECO:0000256" key="9">
    <source>
        <dbReference type="SAM" id="Phobius"/>
    </source>
</evidence>
<accession>A0A8C5CBL5</accession>
<dbReference type="InterPro" id="IPR007110">
    <property type="entry name" value="Ig-like_dom"/>
</dbReference>
<evidence type="ECO:0000256" key="1">
    <source>
        <dbReference type="ARBA" id="ARBA00004479"/>
    </source>
</evidence>
<dbReference type="AlphaFoldDB" id="A0A8C5CBL5"/>
<dbReference type="OMA" id="DEHYMES"/>
<reference evidence="11" key="2">
    <citation type="submission" date="2025-09" db="UniProtKB">
        <authorList>
            <consortium name="Ensembl"/>
        </authorList>
    </citation>
    <scope>IDENTIFICATION</scope>
</reference>
<keyword evidence="2 9" id="KW-0812">Transmembrane</keyword>